<feature type="binding site" evidence="16">
    <location>
        <position position="155"/>
    </location>
    <ligand>
        <name>NADP(+)</name>
        <dbReference type="ChEBI" id="CHEBI:58349"/>
    </ligand>
</feature>
<dbReference type="RefSeq" id="WP_013862425.1">
    <property type="nucleotide sequence ID" value="NC_015635.1"/>
</dbReference>
<evidence type="ECO:0000256" key="13">
    <source>
        <dbReference type="ARBA" id="ARBA00049886"/>
    </source>
</evidence>
<feature type="binding site" evidence="16">
    <location>
        <position position="171"/>
    </location>
    <ligand>
        <name>NADP(+)</name>
        <dbReference type="ChEBI" id="CHEBI:58349"/>
    </ligand>
</feature>
<evidence type="ECO:0000256" key="2">
    <source>
        <dbReference type="ARBA" id="ARBA00004882"/>
    </source>
</evidence>
<feature type="binding site" evidence="16">
    <location>
        <position position="201"/>
    </location>
    <ligand>
        <name>NADP(+)</name>
        <dbReference type="ChEBI" id="CHEBI:58349"/>
    </ligand>
</feature>
<dbReference type="eggNOG" id="COG0117">
    <property type="taxonomic scope" value="Bacteria"/>
</dbReference>
<feature type="binding site" evidence="17">
    <location>
        <position position="52"/>
    </location>
    <ligand>
        <name>Zn(2+)</name>
        <dbReference type="ChEBI" id="CHEBI:29105"/>
        <note>catalytic</note>
    </ligand>
</feature>
<organism evidence="19 20">
    <name type="scientific">Microlunatus phosphovorus (strain ATCC 700054 / DSM 10555 / JCM 9379 / NBRC 101784 / NCIMB 13414 / VKM Ac-1990 / NM-1)</name>
    <dbReference type="NCBI Taxonomy" id="1032480"/>
    <lineage>
        <taxon>Bacteria</taxon>
        <taxon>Bacillati</taxon>
        <taxon>Actinomycetota</taxon>
        <taxon>Actinomycetes</taxon>
        <taxon>Propionibacteriales</taxon>
        <taxon>Propionibacteriaceae</taxon>
        <taxon>Microlunatus</taxon>
    </lineage>
</organism>
<dbReference type="CDD" id="cd01284">
    <property type="entry name" value="Riboflavin_deaminase-reductase"/>
    <property type="match status" value="1"/>
</dbReference>
<keyword evidence="20" id="KW-1185">Reference proteome</keyword>
<keyword evidence="10 14" id="KW-0560">Oxidoreductase</keyword>
<dbReference type="AlphaFoldDB" id="F5XQP2"/>
<evidence type="ECO:0000313" key="19">
    <source>
        <dbReference type="EMBL" id="BAK34542.1"/>
    </source>
</evidence>
<comment type="similarity">
    <text evidence="4 14">In the N-terminal section; belongs to the cytidine and deoxycytidylate deaminase family.</text>
</comment>
<keyword evidence="9 14" id="KW-0521">NADP</keyword>
<dbReference type="SUPFAM" id="SSF53927">
    <property type="entry name" value="Cytidine deaminase-like"/>
    <property type="match status" value="1"/>
</dbReference>
<dbReference type="GO" id="GO:0008835">
    <property type="term" value="F:diaminohydroxyphosphoribosylaminopyrimidine deaminase activity"/>
    <property type="evidence" value="ECO:0007669"/>
    <property type="project" value="UniProtKB-EC"/>
</dbReference>
<feature type="domain" description="CMP/dCMP-type deaminase" evidence="18">
    <location>
        <begin position="3"/>
        <end position="116"/>
    </location>
</feature>
<dbReference type="Gene3D" id="3.40.430.10">
    <property type="entry name" value="Dihydrofolate Reductase, subunit A"/>
    <property type="match status" value="1"/>
</dbReference>
<dbReference type="InterPro" id="IPR016192">
    <property type="entry name" value="APOBEC/CMP_deaminase_Zn-bd"/>
</dbReference>
<dbReference type="Pfam" id="PF00383">
    <property type="entry name" value="dCMP_cyt_deam_1"/>
    <property type="match status" value="1"/>
</dbReference>
<evidence type="ECO:0000256" key="6">
    <source>
        <dbReference type="ARBA" id="ARBA00022619"/>
    </source>
</evidence>
<dbReference type="InterPro" id="IPR024072">
    <property type="entry name" value="DHFR-like_dom_sf"/>
</dbReference>
<evidence type="ECO:0000256" key="11">
    <source>
        <dbReference type="ARBA" id="ARBA00023268"/>
    </source>
</evidence>
<evidence type="ECO:0000256" key="4">
    <source>
        <dbReference type="ARBA" id="ARBA00005259"/>
    </source>
</evidence>
<comment type="pathway">
    <text evidence="3 14">Cofactor biosynthesis; riboflavin biosynthesis; 5-amino-6-(D-ribitylamino)uracil from GTP: step 3/4.</text>
</comment>
<accession>F5XQP2</accession>
<keyword evidence="6 14" id="KW-0686">Riboflavin biosynthesis</keyword>
<evidence type="ECO:0000256" key="3">
    <source>
        <dbReference type="ARBA" id="ARBA00004910"/>
    </source>
</evidence>
<feature type="binding site" evidence="16">
    <location>
        <begin position="272"/>
        <end position="278"/>
    </location>
    <ligand>
        <name>NADP(+)</name>
        <dbReference type="ChEBI" id="CHEBI:58349"/>
    </ligand>
</feature>
<gene>
    <name evidence="19" type="primary">ribD</name>
    <name evidence="19" type="synonym">ribG</name>
    <name evidence="19" type="ordered locus">MLP_15280</name>
</gene>
<dbReference type="EC" id="3.5.4.26" evidence="14"/>
<feature type="binding site" evidence="16">
    <location>
        <position position="185"/>
    </location>
    <ligand>
        <name>substrate</name>
    </ligand>
</feature>
<proteinExistence type="inferred from homology"/>
<dbReference type="GO" id="GO:0008703">
    <property type="term" value="F:5-amino-6-(5-phosphoribosylamino)uracil reductase activity"/>
    <property type="evidence" value="ECO:0007669"/>
    <property type="project" value="UniProtKB-EC"/>
</dbReference>
<comment type="function">
    <text evidence="1 14">Converts 2,5-diamino-6-(ribosylamino)-4(3h)-pyrimidinone 5'-phosphate into 5-amino-6-(ribosylamino)-2,4(1h,3h)-pyrimidinedione 5'-phosphate.</text>
</comment>
<comment type="pathway">
    <text evidence="2 14">Cofactor biosynthesis; riboflavin biosynthesis; 5-amino-6-(D-ribitylamino)uracil from GTP: step 2/4.</text>
</comment>
<dbReference type="SUPFAM" id="SSF53597">
    <property type="entry name" value="Dihydrofolate reductase-like"/>
    <property type="match status" value="1"/>
</dbReference>
<dbReference type="PANTHER" id="PTHR38011:SF7">
    <property type="entry name" value="2,5-DIAMINO-6-RIBOSYLAMINO-4(3H)-PYRIMIDINONE 5'-PHOSPHATE REDUCTASE"/>
    <property type="match status" value="1"/>
</dbReference>
<reference evidence="19 20" key="1">
    <citation type="submission" date="2011-05" db="EMBL/GenBank/DDBJ databases">
        <title>Whole genome sequence of Microlunatus phosphovorus NM-1.</title>
        <authorList>
            <person name="Hosoyama A."/>
            <person name="Sasaki K."/>
            <person name="Harada T."/>
            <person name="Igarashi R."/>
            <person name="Kawakoshi A."/>
            <person name="Sasagawa M."/>
            <person name="Fukada J."/>
            <person name="Nakamura S."/>
            <person name="Katano Y."/>
            <person name="Hanada S."/>
            <person name="Kamagata Y."/>
            <person name="Nakamura N."/>
            <person name="Yamazaki S."/>
            <person name="Fujita N."/>
        </authorList>
    </citation>
    <scope>NUCLEOTIDE SEQUENCE [LARGE SCALE GENOMIC DNA]</scope>
    <source>
        <strain evidence="20">ATCC 700054 / DSM 10555 / JCM 9379 / NBRC 101784 / NCIMB 13414 / VKM Ac-1990 / NM-1</strain>
    </source>
</reference>
<evidence type="ECO:0000259" key="18">
    <source>
        <dbReference type="PROSITE" id="PS51747"/>
    </source>
</evidence>
<evidence type="ECO:0000313" key="20">
    <source>
        <dbReference type="Proteomes" id="UP000007947"/>
    </source>
</evidence>
<dbReference type="EC" id="1.1.1.193" evidence="14"/>
<dbReference type="eggNOG" id="COG1985">
    <property type="taxonomic scope" value="Bacteria"/>
</dbReference>
<evidence type="ECO:0000256" key="8">
    <source>
        <dbReference type="ARBA" id="ARBA00022833"/>
    </source>
</evidence>
<dbReference type="NCBIfam" id="TIGR00326">
    <property type="entry name" value="eubact_ribD"/>
    <property type="match status" value="1"/>
</dbReference>
<dbReference type="InterPro" id="IPR050765">
    <property type="entry name" value="Riboflavin_Biosynth_HTPR"/>
</dbReference>
<evidence type="ECO:0000256" key="15">
    <source>
        <dbReference type="PIRSR" id="PIRSR006769-1"/>
    </source>
</evidence>
<evidence type="ECO:0000256" key="10">
    <source>
        <dbReference type="ARBA" id="ARBA00023002"/>
    </source>
</evidence>
<feature type="binding site" evidence="17">
    <location>
        <position position="86"/>
    </location>
    <ligand>
        <name>Zn(2+)</name>
        <dbReference type="ChEBI" id="CHEBI:29105"/>
        <note>catalytic</note>
    </ligand>
</feature>
<keyword evidence="14 19" id="KW-0378">Hydrolase</keyword>
<comment type="cofactor">
    <cofactor evidence="14 17">
        <name>Zn(2+)</name>
        <dbReference type="ChEBI" id="CHEBI:29105"/>
    </cofactor>
    <text evidence="14 17">Binds 1 zinc ion.</text>
</comment>
<dbReference type="Pfam" id="PF01872">
    <property type="entry name" value="RibD_C"/>
    <property type="match status" value="1"/>
</dbReference>
<dbReference type="Proteomes" id="UP000007947">
    <property type="component" value="Chromosome"/>
</dbReference>
<feature type="binding site" evidence="17">
    <location>
        <position position="77"/>
    </location>
    <ligand>
        <name>Zn(2+)</name>
        <dbReference type="ChEBI" id="CHEBI:29105"/>
        <note>catalytic</note>
    </ligand>
</feature>
<name>F5XQP2_MICPN</name>
<evidence type="ECO:0000256" key="16">
    <source>
        <dbReference type="PIRSR" id="PIRSR006769-2"/>
    </source>
</evidence>
<feature type="binding site" evidence="16">
    <location>
        <position position="169"/>
    </location>
    <ligand>
        <name>NADP(+)</name>
        <dbReference type="ChEBI" id="CHEBI:58349"/>
    </ligand>
</feature>
<dbReference type="PANTHER" id="PTHR38011">
    <property type="entry name" value="DIHYDROFOLATE REDUCTASE FAMILY PROTEIN (AFU_ORTHOLOGUE AFUA_8G06820)"/>
    <property type="match status" value="1"/>
</dbReference>
<dbReference type="HOGENOM" id="CLU_036590_1_0_11"/>
<dbReference type="InterPro" id="IPR002734">
    <property type="entry name" value="RibDG_C"/>
</dbReference>
<sequence>MVSETAAMRRALRLAASPGFVKGPNPRVGCVLIDNTGAPVGEGWHAGAGHPHAEVAAIADAGARARGSTAVVTLEPCSHTGRTGPCVDALIAAGVRRVVWASTDPNPIAAGGGERLRLAGIDTAAGLLAADADQLNRSWIFAHRSGRPYVTWKFAGSLDGRSAAADGSSRWISSAAARADAHRLRARAGAVLAGIGSVLVDNAQLAARGDAGEPIRYADQPLRVVIGHRQPPVGARIRDDAAPTLRIPTHDPAEVLAALSARGVHDVLLEGGPTVAAAFWRAGLVDEVVAYLAPVLLGSGPSSVADLGVATMAGAQRLDVVAIDVIGQDVDANVRITARPVISPVPSNN</sequence>
<dbReference type="GO" id="GO:0009231">
    <property type="term" value="P:riboflavin biosynthetic process"/>
    <property type="evidence" value="ECO:0007669"/>
    <property type="project" value="UniProtKB-UniPathway"/>
</dbReference>
<feature type="binding site" evidence="16">
    <location>
        <position position="208"/>
    </location>
    <ligand>
        <name>substrate</name>
    </ligand>
</feature>
<evidence type="ECO:0000256" key="9">
    <source>
        <dbReference type="ARBA" id="ARBA00022857"/>
    </source>
</evidence>
<dbReference type="Gene3D" id="3.40.140.10">
    <property type="entry name" value="Cytidine Deaminase, domain 2"/>
    <property type="match status" value="1"/>
</dbReference>
<dbReference type="PIRSF" id="PIRSF006769">
    <property type="entry name" value="RibD"/>
    <property type="match status" value="1"/>
</dbReference>
<evidence type="ECO:0000256" key="14">
    <source>
        <dbReference type="PIRNR" id="PIRNR006769"/>
    </source>
</evidence>
<dbReference type="InterPro" id="IPR002125">
    <property type="entry name" value="CMP_dCMP_dom"/>
</dbReference>
<evidence type="ECO:0000256" key="7">
    <source>
        <dbReference type="ARBA" id="ARBA00022723"/>
    </source>
</evidence>
<comment type="similarity">
    <text evidence="5 14">In the C-terminal section; belongs to the HTP reductase family.</text>
</comment>
<dbReference type="EMBL" id="AP012204">
    <property type="protein sequence ID" value="BAK34542.1"/>
    <property type="molecule type" value="Genomic_DNA"/>
</dbReference>
<dbReference type="OrthoDB" id="9800865at2"/>
<keyword evidence="7 14" id="KW-0479">Metal-binding</keyword>
<dbReference type="PROSITE" id="PS00903">
    <property type="entry name" value="CYT_DCMP_DEAMINASES_1"/>
    <property type="match status" value="1"/>
</dbReference>
<feature type="active site" description="Proton donor" evidence="15">
    <location>
        <position position="54"/>
    </location>
</feature>
<feature type="binding site" evidence="16">
    <location>
        <position position="270"/>
    </location>
    <ligand>
        <name>substrate</name>
    </ligand>
</feature>
<dbReference type="PROSITE" id="PS51747">
    <property type="entry name" value="CYT_DCMP_DEAMINASES_2"/>
    <property type="match status" value="1"/>
</dbReference>
<feature type="binding site" evidence="16">
    <location>
        <position position="205"/>
    </location>
    <ligand>
        <name>substrate</name>
    </ligand>
</feature>
<dbReference type="STRING" id="1032480.MLP_15280"/>
<dbReference type="UniPathway" id="UPA00275">
    <property type="reaction ID" value="UER00401"/>
</dbReference>
<protein>
    <recommendedName>
        <fullName evidence="14">Riboflavin biosynthesis protein RibD</fullName>
    </recommendedName>
    <domain>
        <recommendedName>
            <fullName evidence="14">Diaminohydroxyphosphoribosylaminopyrimidine deaminase</fullName>
            <shortName evidence="14">DRAP deaminase</shortName>
            <ecNumber evidence="14">3.5.4.26</ecNumber>
        </recommendedName>
        <alternativeName>
            <fullName evidence="14">Riboflavin-specific deaminase</fullName>
        </alternativeName>
    </domain>
    <domain>
        <recommendedName>
            <fullName evidence="14">5-amino-6-(5-phosphoribosylamino)uracil reductase</fullName>
            <ecNumber evidence="14">1.1.1.193</ecNumber>
        </recommendedName>
        <alternativeName>
            <fullName evidence="14">HTP reductase</fullName>
        </alternativeName>
    </domain>
</protein>
<comment type="catalytic activity">
    <reaction evidence="12 14">
        <text>5-amino-6-(5-phospho-D-ribitylamino)uracil + NADP(+) = 5-amino-6-(5-phospho-D-ribosylamino)uracil + NADPH + H(+)</text>
        <dbReference type="Rhea" id="RHEA:17845"/>
        <dbReference type="ChEBI" id="CHEBI:15378"/>
        <dbReference type="ChEBI" id="CHEBI:57783"/>
        <dbReference type="ChEBI" id="CHEBI:58349"/>
        <dbReference type="ChEBI" id="CHEBI:58421"/>
        <dbReference type="ChEBI" id="CHEBI:58453"/>
        <dbReference type="EC" id="1.1.1.193"/>
    </reaction>
</comment>
<evidence type="ECO:0000256" key="5">
    <source>
        <dbReference type="ARBA" id="ARBA00007417"/>
    </source>
</evidence>
<evidence type="ECO:0000256" key="12">
    <source>
        <dbReference type="ARBA" id="ARBA00049861"/>
    </source>
</evidence>
<keyword evidence="8 14" id="KW-0862">Zinc</keyword>
<dbReference type="KEGG" id="mph:MLP_15280"/>
<comment type="catalytic activity">
    <reaction evidence="13 14">
        <text>2,5-diamino-6-hydroxy-4-(5-phosphoribosylamino)-pyrimidine + H2O + H(+) = 5-amino-6-(5-phospho-D-ribosylamino)uracil + NH4(+)</text>
        <dbReference type="Rhea" id="RHEA:21868"/>
        <dbReference type="ChEBI" id="CHEBI:15377"/>
        <dbReference type="ChEBI" id="CHEBI:15378"/>
        <dbReference type="ChEBI" id="CHEBI:28938"/>
        <dbReference type="ChEBI" id="CHEBI:58453"/>
        <dbReference type="ChEBI" id="CHEBI:58614"/>
        <dbReference type="EC" id="3.5.4.26"/>
    </reaction>
</comment>
<keyword evidence="11" id="KW-0511">Multifunctional enzyme</keyword>
<dbReference type="InterPro" id="IPR004794">
    <property type="entry name" value="Eubact_RibD"/>
</dbReference>
<dbReference type="GO" id="GO:0008270">
    <property type="term" value="F:zinc ion binding"/>
    <property type="evidence" value="ECO:0007669"/>
    <property type="project" value="InterPro"/>
</dbReference>
<evidence type="ECO:0000256" key="17">
    <source>
        <dbReference type="PIRSR" id="PIRSR006769-3"/>
    </source>
</evidence>
<evidence type="ECO:0000256" key="1">
    <source>
        <dbReference type="ARBA" id="ARBA00002151"/>
    </source>
</evidence>
<dbReference type="InterPro" id="IPR016193">
    <property type="entry name" value="Cytidine_deaminase-like"/>
</dbReference>